<feature type="compositionally biased region" description="Basic and acidic residues" evidence="3">
    <location>
        <begin position="116"/>
        <end position="125"/>
    </location>
</feature>
<name>A0A0C3MII3_9AGAM</name>
<evidence type="ECO:0000259" key="4">
    <source>
        <dbReference type="PROSITE" id="PS50002"/>
    </source>
</evidence>
<evidence type="ECO:0000256" key="1">
    <source>
        <dbReference type="ARBA" id="ARBA00022443"/>
    </source>
</evidence>
<feature type="compositionally biased region" description="Basic and acidic residues" evidence="3">
    <location>
        <begin position="213"/>
        <end position="275"/>
    </location>
</feature>
<keyword evidence="6" id="KW-1185">Reference proteome</keyword>
<feature type="domain" description="SH3" evidence="4">
    <location>
        <begin position="460"/>
        <end position="522"/>
    </location>
</feature>
<feature type="compositionally biased region" description="Basic and acidic residues" evidence="3">
    <location>
        <begin position="328"/>
        <end position="345"/>
    </location>
</feature>
<organism evidence="5 6">
    <name type="scientific">Tulasnella calospora MUT 4182</name>
    <dbReference type="NCBI Taxonomy" id="1051891"/>
    <lineage>
        <taxon>Eukaryota</taxon>
        <taxon>Fungi</taxon>
        <taxon>Dikarya</taxon>
        <taxon>Basidiomycota</taxon>
        <taxon>Agaricomycotina</taxon>
        <taxon>Agaricomycetes</taxon>
        <taxon>Cantharellales</taxon>
        <taxon>Tulasnellaceae</taxon>
        <taxon>Tulasnella</taxon>
    </lineage>
</organism>
<feature type="region of interest" description="Disordered" evidence="3">
    <location>
        <begin position="321"/>
        <end position="402"/>
    </location>
</feature>
<dbReference type="SMART" id="SM00326">
    <property type="entry name" value="SH3"/>
    <property type="match status" value="1"/>
</dbReference>
<feature type="compositionally biased region" description="Basic and acidic residues" evidence="3">
    <location>
        <begin position="133"/>
        <end position="206"/>
    </location>
</feature>
<evidence type="ECO:0000313" key="5">
    <source>
        <dbReference type="EMBL" id="KIO33497.1"/>
    </source>
</evidence>
<evidence type="ECO:0000256" key="3">
    <source>
        <dbReference type="SAM" id="MobiDB-lite"/>
    </source>
</evidence>
<gene>
    <name evidence="5" type="ORF">M407DRAFT_17750</name>
</gene>
<protein>
    <recommendedName>
        <fullName evidence="4">SH3 domain-containing protein</fullName>
    </recommendedName>
</protein>
<sequence>MFPNWGSWSTYPPQNLAYPQYQFGALHTAYDATTNVPDSTTHASGPSSPSVTTRLTANAREFAPAEMAGPAPVTPSPGFPLPKRSSAIKISNPNTGQAIVLGPPVPATVPRAVRVDQPTDRPLTKKERKRKAKLEAEEKQRAETEAKVRLWRENEEKRAKEKAEEVERIKMAEEEQRKREGEAEETWREAEEELRTLVEERRKAEEELMDAEEERRKAKEELRKLEEKHRIRRDKEEQARKEREEAEAKAEAEEEQKLRRLAEEAARFATKKQEKPSPVGLPASSPFPSAQRPPLTSNLDPKWASDWRETFDRVVYSERIQHPPAELDSGKPNEEWFRASQRELEQSSTFQAASSSLQLGTPPPPPLGQDSLIPRVNLPKGQLTSDNPAEEGQKDSGRTVADNANHHALNAILELSKQMEMILQEMKELKHEVRELRSAAGSGDRRERSKSPQHEISVPKAPKTATAINQYFVMKKGELEFCPGDVITILDAPQDAPRGWMYGEINVTKRGFFPASYVKLEQ</sequence>
<dbReference type="InterPro" id="IPR001452">
    <property type="entry name" value="SH3_domain"/>
</dbReference>
<reference evidence="6" key="2">
    <citation type="submission" date="2015-01" db="EMBL/GenBank/DDBJ databases">
        <title>Evolutionary Origins and Diversification of the Mycorrhizal Mutualists.</title>
        <authorList>
            <consortium name="DOE Joint Genome Institute"/>
            <consortium name="Mycorrhizal Genomics Consortium"/>
            <person name="Kohler A."/>
            <person name="Kuo A."/>
            <person name="Nagy L.G."/>
            <person name="Floudas D."/>
            <person name="Copeland A."/>
            <person name="Barry K.W."/>
            <person name="Cichocki N."/>
            <person name="Veneault-Fourrey C."/>
            <person name="LaButti K."/>
            <person name="Lindquist E.A."/>
            <person name="Lipzen A."/>
            <person name="Lundell T."/>
            <person name="Morin E."/>
            <person name="Murat C."/>
            <person name="Riley R."/>
            <person name="Ohm R."/>
            <person name="Sun H."/>
            <person name="Tunlid A."/>
            <person name="Henrissat B."/>
            <person name="Grigoriev I.V."/>
            <person name="Hibbett D.S."/>
            <person name="Martin F."/>
        </authorList>
    </citation>
    <scope>NUCLEOTIDE SEQUENCE [LARGE SCALE GENOMIC DNA]</scope>
    <source>
        <strain evidence="6">MUT 4182</strain>
    </source>
</reference>
<dbReference type="STRING" id="1051891.A0A0C3MII3"/>
<dbReference type="CDD" id="cd00174">
    <property type="entry name" value="SH3"/>
    <property type="match status" value="1"/>
</dbReference>
<dbReference type="OrthoDB" id="3266577at2759"/>
<feature type="region of interest" description="Disordered" evidence="3">
    <location>
        <begin position="435"/>
        <end position="461"/>
    </location>
</feature>
<dbReference type="AlphaFoldDB" id="A0A0C3MII3"/>
<evidence type="ECO:0000313" key="6">
    <source>
        <dbReference type="Proteomes" id="UP000054248"/>
    </source>
</evidence>
<evidence type="ECO:0000256" key="2">
    <source>
        <dbReference type="PROSITE-ProRule" id="PRU00192"/>
    </source>
</evidence>
<dbReference type="PROSITE" id="PS50002">
    <property type="entry name" value="SH3"/>
    <property type="match status" value="1"/>
</dbReference>
<dbReference type="Pfam" id="PF14604">
    <property type="entry name" value="SH3_9"/>
    <property type="match status" value="1"/>
</dbReference>
<feature type="region of interest" description="Disordered" evidence="3">
    <location>
        <begin position="116"/>
        <end position="303"/>
    </location>
</feature>
<dbReference type="InterPro" id="IPR036028">
    <property type="entry name" value="SH3-like_dom_sf"/>
</dbReference>
<feature type="compositionally biased region" description="Basic and acidic residues" evidence="3">
    <location>
        <begin position="435"/>
        <end position="453"/>
    </location>
</feature>
<dbReference type="SUPFAM" id="SSF50044">
    <property type="entry name" value="SH3-domain"/>
    <property type="match status" value="1"/>
</dbReference>
<dbReference type="Gene3D" id="2.30.30.40">
    <property type="entry name" value="SH3 Domains"/>
    <property type="match status" value="1"/>
</dbReference>
<dbReference type="Proteomes" id="UP000054248">
    <property type="component" value="Unassembled WGS sequence"/>
</dbReference>
<reference evidence="5 6" key="1">
    <citation type="submission" date="2014-04" db="EMBL/GenBank/DDBJ databases">
        <authorList>
            <consortium name="DOE Joint Genome Institute"/>
            <person name="Kuo A."/>
            <person name="Girlanda M."/>
            <person name="Perotto S."/>
            <person name="Kohler A."/>
            <person name="Nagy L.G."/>
            <person name="Floudas D."/>
            <person name="Copeland A."/>
            <person name="Barry K.W."/>
            <person name="Cichocki N."/>
            <person name="Veneault-Fourrey C."/>
            <person name="LaButti K."/>
            <person name="Lindquist E.A."/>
            <person name="Lipzen A."/>
            <person name="Lundell T."/>
            <person name="Morin E."/>
            <person name="Murat C."/>
            <person name="Sun H."/>
            <person name="Tunlid A."/>
            <person name="Henrissat B."/>
            <person name="Grigoriev I.V."/>
            <person name="Hibbett D.S."/>
            <person name="Martin F."/>
            <person name="Nordberg H.P."/>
            <person name="Cantor M.N."/>
            <person name="Hua S.X."/>
        </authorList>
    </citation>
    <scope>NUCLEOTIDE SEQUENCE [LARGE SCALE GENOMIC DNA]</scope>
    <source>
        <strain evidence="5 6">MUT 4182</strain>
    </source>
</reference>
<dbReference type="HOGENOM" id="CLU_521944_0_0_1"/>
<proteinExistence type="predicted"/>
<accession>A0A0C3MII3</accession>
<dbReference type="EMBL" id="KN822948">
    <property type="protein sequence ID" value="KIO33497.1"/>
    <property type="molecule type" value="Genomic_DNA"/>
</dbReference>
<keyword evidence="1 2" id="KW-0728">SH3 domain</keyword>